<feature type="domain" description="Urease accessory protein UreH-like transmembrane" evidence="3">
    <location>
        <begin position="9"/>
        <end position="207"/>
    </location>
</feature>
<dbReference type="RefSeq" id="WP_128201400.1">
    <property type="nucleotide sequence ID" value="NZ_SACT01000013.1"/>
</dbReference>
<dbReference type="AlphaFoldDB" id="A0A3S2WPU2"/>
<dbReference type="Proteomes" id="UP000288178">
    <property type="component" value="Unassembled WGS sequence"/>
</dbReference>
<dbReference type="Pfam" id="PF13386">
    <property type="entry name" value="DsbD_2"/>
    <property type="match status" value="1"/>
</dbReference>
<reference evidence="4 5" key="1">
    <citation type="submission" date="2019-01" db="EMBL/GenBank/DDBJ databases">
        <authorList>
            <person name="Chen W.-M."/>
        </authorList>
    </citation>
    <scope>NUCLEOTIDE SEQUENCE [LARGE SCALE GENOMIC DNA]</scope>
    <source>
        <strain evidence="4 5">ICH-3</strain>
    </source>
</reference>
<keyword evidence="5" id="KW-1185">Reference proteome</keyword>
<dbReference type="PANTHER" id="PTHR42208:SF1">
    <property type="entry name" value="HEAVY METAL TRANSPORTER"/>
    <property type="match status" value="1"/>
</dbReference>
<keyword evidence="1" id="KW-0472">Membrane</keyword>
<feature type="chain" id="PRO_5018731922" evidence="2">
    <location>
        <begin position="23"/>
        <end position="229"/>
    </location>
</feature>
<accession>A0A3S2WPU2</accession>
<dbReference type="InterPro" id="IPR039447">
    <property type="entry name" value="UreH-like_TM_dom"/>
</dbReference>
<evidence type="ECO:0000256" key="1">
    <source>
        <dbReference type="SAM" id="Phobius"/>
    </source>
</evidence>
<protein>
    <submittedName>
        <fullName evidence="4">Sulfite exporter TauE/SafE family protein</fullName>
    </submittedName>
</protein>
<sequence length="229" mass="22814">MEFALLLSALALGLAGVPHCVAMCAAPCAAVTGRGATGPTAWTFHAARTLSYAAAGAVAAGSIGALAALAAWSPLLRPIWTLLHAAALVLGLWLLWQGRQPVWLESLGRGSARAAGPAAGWQRVQGPAKAGAAGLAWVAWPCGLLQSALVLAALANGPAGGALVMTGFALVTAAGLMVGPALWSWFGGGAVAARVSTWAVRASGAMIAVAAGFALTHGVWADFVAWCTT</sequence>
<feature type="transmembrane region" description="Helical" evidence="1">
    <location>
        <begin position="198"/>
        <end position="220"/>
    </location>
</feature>
<feature type="signal peptide" evidence="2">
    <location>
        <begin position="1"/>
        <end position="22"/>
    </location>
</feature>
<proteinExistence type="predicted"/>
<feature type="transmembrane region" description="Helical" evidence="1">
    <location>
        <begin position="162"/>
        <end position="186"/>
    </location>
</feature>
<dbReference type="OrthoDB" id="9155091at2"/>
<dbReference type="EMBL" id="SACT01000013">
    <property type="protein sequence ID" value="RVT47721.1"/>
    <property type="molecule type" value="Genomic_DNA"/>
</dbReference>
<keyword evidence="1" id="KW-1133">Transmembrane helix</keyword>
<feature type="transmembrane region" description="Helical" evidence="1">
    <location>
        <begin position="135"/>
        <end position="155"/>
    </location>
</feature>
<name>A0A3S2WPU2_9BURK</name>
<feature type="transmembrane region" description="Helical" evidence="1">
    <location>
        <begin position="79"/>
        <end position="96"/>
    </location>
</feature>
<keyword evidence="1" id="KW-0812">Transmembrane</keyword>
<evidence type="ECO:0000313" key="5">
    <source>
        <dbReference type="Proteomes" id="UP000288178"/>
    </source>
</evidence>
<feature type="transmembrane region" description="Helical" evidence="1">
    <location>
        <begin position="49"/>
        <end position="72"/>
    </location>
</feature>
<evidence type="ECO:0000259" key="3">
    <source>
        <dbReference type="Pfam" id="PF13386"/>
    </source>
</evidence>
<evidence type="ECO:0000256" key="2">
    <source>
        <dbReference type="SAM" id="SignalP"/>
    </source>
</evidence>
<organism evidence="4 5">
    <name type="scientific">Rubrivivax albus</name>
    <dbReference type="NCBI Taxonomy" id="2499835"/>
    <lineage>
        <taxon>Bacteria</taxon>
        <taxon>Pseudomonadati</taxon>
        <taxon>Pseudomonadota</taxon>
        <taxon>Betaproteobacteria</taxon>
        <taxon>Burkholderiales</taxon>
        <taxon>Sphaerotilaceae</taxon>
        <taxon>Rubrivivax</taxon>
    </lineage>
</organism>
<keyword evidence="2" id="KW-0732">Signal</keyword>
<comment type="caution">
    <text evidence="4">The sequence shown here is derived from an EMBL/GenBank/DDBJ whole genome shotgun (WGS) entry which is preliminary data.</text>
</comment>
<evidence type="ECO:0000313" key="4">
    <source>
        <dbReference type="EMBL" id="RVT47721.1"/>
    </source>
</evidence>
<dbReference type="PANTHER" id="PTHR42208">
    <property type="entry name" value="HEAVY METAL TRANSPORTER-RELATED"/>
    <property type="match status" value="1"/>
</dbReference>
<gene>
    <name evidence="4" type="ORF">ENE75_23775</name>
</gene>